<accession>A0A9Q1KX77</accession>
<sequence length="278" mass="30323">MVINDTTKLRLIRRETGESLMTSSKMPKCPRPVETVYNPRSCPTHQDGGRICSRNFQWPLRETSAQRPKPPPEDHLILCPSFGLSMATQYAQDSNTPEMVQAIFYAMVISEVAERGITCRISGKCLMWALQQLHWGPFKFWFKNVRRMTKTKFTPRIRSPDELLAKGTQGNPYSAPSSSKPGVEVASTSTNSISGETSLSSSDSSSRGSSLEGASTRSSSHKGTPAPGKSVLKRKGRLPVGLVPEIVAEGLDFPGALTHSDPPDGSTVTFPTPGSFLH</sequence>
<proteinExistence type="predicted"/>
<comment type="caution">
    <text evidence="2">The sequence shown here is derived from an EMBL/GenBank/DDBJ whole genome shotgun (WGS) entry which is preliminary data.</text>
</comment>
<protein>
    <submittedName>
        <fullName evidence="2">Uncharacterized protein</fullName>
    </submittedName>
</protein>
<evidence type="ECO:0000256" key="1">
    <source>
        <dbReference type="SAM" id="MobiDB-lite"/>
    </source>
</evidence>
<feature type="compositionally biased region" description="Polar residues" evidence="1">
    <location>
        <begin position="168"/>
        <end position="180"/>
    </location>
</feature>
<dbReference type="AlphaFoldDB" id="A0A9Q1KX77"/>
<feature type="region of interest" description="Disordered" evidence="1">
    <location>
        <begin position="253"/>
        <end position="278"/>
    </location>
</feature>
<feature type="region of interest" description="Disordered" evidence="1">
    <location>
        <begin position="156"/>
        <end position="239"/>
    </location>
</feature>
<keyword evidence="3" id="KW-1185">Reference proteome</keyword>
<dbReference type="EMBL" id="JAKOGI010000010">
    <property type="protein sequence ID" value="KAJ8451339.1"/>
    <property type="molecule type" value="Genomic_DNA"/>
</dbReference>
<dbReference type="Proteomes" id="UP001153076">
    <property type="component" value="Unassembled WGS sequence"/>
</dbReference>
<gene>
    <name evidence="2" type="ORF">Cgig2_014111</name>
</gene>
<feature type="compositionally biased region" description="Low complexity" evidence="1">
    <location>
        <begin position="189"/>
        <end position="216"/>
    </location>
</feature>
<organism evidence="2 3">
    <name type="scientific">Carnegiea gigantea</name>
    <dbReference type="NCBI Taxonomy" id="171969"/>
    <lineage>
        <taxon>Eukaryota</taxon>
        <taxon>Viridiplantae</taxon>
        <taxon>Streptophyta</taxon>
        <taxon>Embryophyta</taxon>
        <taxon>Tracheophyta</taxon>
        <taxon>Spermatophyta</taxon>
        <taxon>Magnoliopsida</taxon>
        <taxon>eudicotyledons</taxon>
        <taxon>Gunneridae</taxon>
        <taxon>Pentapetalae</taxon>
        <taxon>Caryophyllales</taxon>
        <taxon>Cactineae</taxon>
        <taxon>Cactaceae</taxon>
        <taxon>Cactoideae</taxon>
        <taxon>Echinocereeae</taxon>
        <taxon>Carnegiea</taxon>
    </lineage>
</organism>
<evidence type="ECO:0000313" key="3">
    <source>
        <dbReference type="Proteomes" id="UP001153076"/>
    </source>
</evidence>
<name>A0A9Q1KX77_9CARY</name>
<reference evidence="2" key="1">
    <citation type="submission" date="2022-04" db="EMBL/GenBank/DDBJ databases">
        <title>Carnegiea gigantea Genome sequencing and assembly v2.</title>
        <authorList>
            <person name="Copetti D."/>
            <person name="Sanderson M.J."/>
            <person name="Burquez A."/>
            <person name="Wojciechowski M.F."/>
        </authorList>
    </citation>
    <scope>NUCLEOTIDE SEQUENCE</scope>
    <source>
        <strain evidence="2">SGP5-SGP5p</strain>
        <tissue evidence="2">Aerial part</tissue>
    </source>
</reference>
<evidence type="ECO:0000313" key="2">
    <source>
        <dbReference type="EMBL" id="KAJ8451339.1"/>
    </source>
</evidence>